<protein>
    <submittedName>
        <fullName evidence="1">Uncharacterized protein</fullName>
    </submittedName>
</protein>
<keyword evidence="2" id="KW-1185">Reference proteome</keyword>
<name>A0AAV2QWD7_MEGNR</name>
<evidence type="ECO:0000313" key="2">
    <source>
        <dbReference type="Proteomes" id="UP001497623"/>
    </source>
</evidence>
<accession>A0AAV2QWD7</accession>
<proteinExistence type="predicted"/>
<evidence type="ECO:0000313" key="1">
    <source>
        <dbReference type="EMBL" id="CAL4100046.1"/>
    </source>
</evidence>
<reference evidence="1 2" key="1">
    <citation type="submission" date="2024-05" db="EMBL/GenBank/DDBJ databases">
        <authorList>
            <person name="Wallberg A."/>
        </authorList>
    </citation>
    <scope>NUCLEOTIDE SEQUENCE [LARGE SCALE GENOMIC DNA]</scope>
</reference>
<comment type="caution">
    <text evidence="1">The sequence shown here is derived from an EMBL/GenBank/DDBJ whole genome shotgun (WGS) entry which is preliminary data.</text>
</comment>
<dbReference type="AlphaFoldDB" id="A0AAV2QWD7"/>
<gene>
    <name evidence="1" type="ORF">MNOR_LOCUS16698</name>
</gene>
<organism evidence="1 2">
    <name type="scientific">Meganyctiphanes norvegica</name>
    <name type="common">Northern krill</name>
    <name type="synonym">Thysanopoda norvegica</name>
    <dbReference type="NCBI Taxonomy" id="48144"/>
    <lineage>
        <taxon>Eukaryota</taxon>
        <taxon>Metazoa</taxon>
        <taxon>Ecdysozoa</taxon>
        <taxon>Arthropoda</taxon>
        <taxon>Crustacea</taxon>
        <taxon>Multicrustacea</taxon>
        <taxon>Malacostraca</taxon>
        <taxon>Eumalacostraca</taxon>
        <taxon>Eucarida</taxon>
        <taxon>Euphausiacea</taxon>
        <taxon>Euphausiidae</taxon>
        <taxon>Meganyctiphanes</taxon>
    </lineage>
</organism>
<dbReference type="Proteomes" id="UP001497623">
    <property type="component" value="Unassembled WGS sequence"/>
</dbReference>
<dbReference type="EMBL" id="CAXKWB010011103">
    <property type="protein sequence ID" value="CAL4100046.1"/>
    <property type="molecule type" value="Genomic_DNA"/>
</dbReference>
<sequence>MGKDNDCFCPIQLRLCRQDIVCCSLLINNKDAIIWQISLHNVVQTVLETFIELGLQPHKVEKSLIPSFHCLCINSVTKPSYIAKFRHPACNMLISGKPFVVLDNLETIVSHLLLKWDLVLVDCHALPINESALR</sequence>